<dbReference type="PANTHER" id="PTHR21450:SF2">
    <property type="entry name" value="FAMILY PROTEIN, PUTATIVE (DUF630 AND DUF632)-RELATED"/>
    <property type="match status" value="1"/>
</dbReference>
<dbReference type="AlphaFoldDB" id="A0A830B0A7"/>
<dbReference type="Proteomes" id="UP000653305">
    <property type="component" value="Unassembled WGS sequence"/>
</dbReference>
<comment type="caution">
    <text evidence="2">The sequence shown here is derived from an EMBL/GenBank/DDBJ whole genome shotgun (WGS) entry which is preliminary data.</text>
</comment>
<dbReference type="OrthoDB" id="1925648at2759"/>
<protein>
    <recommendedName>
        <fullName evidence="1">DUF632 domain-containing protein</fullName>
    </recommendedName>
</protein>
<gene>
    <name evidence="2" type="ORF">PHJA_000143100</name>
</gene>
<accession>A0A830B0A7</accession>
<evidence type="ECO:0000259" key="1">
    <source>
        <dbReference type="Pfam" id="PF04782"/>
    </source>
</evidence>
<name>A0A830B0A7_9LAMI</name>
<dbReference type="InterPro" id="IPR006867">
    <property type="entry name" value="DUF632"/>
</dbReference>
<evidence type="ECO:0000313" key="2">
    <source>
        <dbReference type="EMBL" id="GFP79996.1"/>
    </source>
</evidence>
<feature type="domain" description="DUF632" evidence="1">
    <location>
        <begin position="36"/>
        <end position="147"/>
    </location>
</feature>
<dbReference type="EMBL" id="BMAC01000014">
    <property type="protein sequence ID" value="GFP79996.1"/>
    <property type="molecule type" value="Genomic_DNA"/>
</dbReference>
<dbReference type="Pfam" id="PF04782">
    <property type="entry name" value="DUF632"/>
    <property type="match status" value="1"/>
</dbReference>
<evidence type="ECO:0000313" key="3">
    <source>
        <dbReference type="Proteomes" id="UP000653305"/>
    </source>
</evidence>
<dbReference type="PANTHER" id="PTHR21450">
    <property type="entry name" value="PROTEIN ALTERED PHOSPHATE STARVATION RESPONSE 1"/>
    <property type="match status" value="1"/>
</dbReference>
<proteinExistence type="predicted"/>
<keyword evidence="3" id="KW-1185">Reference proteome</keyword>
<reference evidence="2" key="1">
    <citation type="submission" date="2020-07" db="EMBL/GenBank/DDBJ databases">
        <title>Ethylene signaling mediates host invasion by parasitic plants.</title>
        <authorList>
            <person name="Yoshida S."/>
        </authorList>
    </citation>
    <scope>NUCLEOTIDE SEQUENCE</scope>
    <source>
        <strain evidence="2">Okayama</strain>
    </source>
</reference>
<organism evidence="2 3">
    <name type="scientific">Phtheirospermum japonicum</name>
    <dbReference type="NCBI Taxonomy" id="374723"/>
    <lineage>
        <taxon>Eukaryota</taxon>
        <taxon>Viridiplantae</taxon>
        <taxon>Streptophyta</taxon>
        <taxon>Embryophyta</taxon>
        <taxon>Tracheophyta</taxon>
        <taxon>Spermatophyta</taxon>
        <taxon>Magnoliopsida</taxon>
        <taxon>eudicotyledons</taxon>
        <taxon>Gunneridae</taxon>
        <taxon>Pentapetalae</taxon>
        <taxon>asterids</taxon>
        <taxon>lamiids</taxon>
        <taxon>Lamiales</taxon>
        <taxon>Orobanchaceae</taxon>
        <taxon>Orobanchaceae incertae sedis</taxon>
        <taxon>Phtheirospermum</taxon>
    </lineage>
</organism>
<sequence>MSSNFSALTSTVSRQDDDLSKLGSVTVSLPRGTRDLREDVAEIGDEFETAANYVKEVAVMLEVGKLPYQPSFLKVILSQILYLISPSLSSRDPPSMQSAKLASKTMKLAKSYFDDVGKDENSRACNLSSTMDKLYPWEKKLYKEIKVFGQKAWPRLCGFALDGVF</sequence>